<accession>A0A9X2HQX9</accession>
<evidence type="ECO:0000256" key="4">
    <source>
        <dbReference type="ARBA" id="ARBA00022496"/>
    </source>
</evidence>
<dbReference type="PANTHER" id="PTHR32552:SF81">
    <property type="entry name" value="TONB-DEPENDENT OUTER MEMBRANE RECEPTOR"/>
    <property type="match status" value="1"/>
</dbReference>
<evidence type="ECO:0000256" key="3">
    <source>
        <dbReference type="ARBA" id="ARBA00022452"/>
    </source>
</evidence>
<feature type="signal peptide" evidence="14">
    <location>
        <begin position="1"/>
        <end position="23"/>
    </location>
</feature>
<proteinExistence type="inferred from homology"/>
<dbReference type="PANTHER" id="PTHR32552">
    <property type="entry name" value="FERRICHROME IRON RECEPTOR-RELATED"/>
    <property type="match status" value="1"/>
</dbReference>
<keyword evidence="14" id="KW-0732">Signal</keyword>
<evidence type="ECO:0000256" key="11">
    <source>
        <dbReference type="PROSITE-ProRule" id="PRU01360"/>
    </source>
</evidence>
<comment type="similarity">
    <text evidence="11 12">Belongs to the TonB-dependent receptor family.</text>
</comment>
<keyword evidence="9 11" id="KW-0472">Membrane</keyword>
<evidence type="ECO:0000259" key="16">
    <source>
        <dbReference type="Pfam" id="PF07715"/>
    </source>
</evidence>
<keyword evidence="4" id="KW-0410">Iron transport</keyword>
<dbReference type="RefSeq" id="WP_254289882.1">
    <property type="nucleotide sequence ID" value="NZ_JAMLDY010000017.1"/>
</dbReference>
<keyword evidence="5 11" id="KW-0812">Transmembrane</keyword>
<feature type="chain" id="PRO_5040770212" evidence="14">
    <location>
        <begin position="24"/>
        <end position="813"/>
    </location>
</feature>
<dbReference type="SUPFAM" id="SSF56935">
    <property type="entry name" value="Porins"/>
    <property type="match status" value="1"/>
</dbReference>
<evidence type="ECO:0000313" key="17">
    <source>
        <dbReference type="EMBL" id="MCP3735886.1"/>
    </source>
</evidence>
<evidence type="ECO:0000256" key="8">
    <source>
        <dbReference type="ARBA" id="ARBA00023077"/>
    </source>
</evidence>
<keyword evidence="7" id="KW-0406">Ion transport</keyword>
<evidence type="ECO:0000259" key="15">
    <source>
        <dbReference type="Pfam" id="PF00593"/>
    </source>
</evidence>
<evidence type="ECO:0000256" key="2">
    <source>
        <dbReference type="ARBA" id="ARBA00022448"/>
    </source>
</evidence>
<evidence type="ECO:0000256" key="14">
    <source>
        <dbReference type="SAM" id="SignalP"/>
    </source>
</evidence>
<evidence type="ECO:0000256" key="13">
    <source>
        <dbReference type="SAM" id="MobiDB-lite"/>
    </source>
</evidence>
<feature type="region of interest" description="Disordered" evidence="13">
    <location>
        <begin position="29"/>
        <end position="55"/>
    </location>
</feature>
<evidence type="ECO:0000313" key="18">
    <source>
        <dbReference type="Proteomes" id="UP001139486"/>
    </source>
</evidence>
<feature type="domain" description="TonB-dependent receptor-like beta-barrel" evidence="15">
    <location>
        <begin position="254"/>
        <end position="754"/>
    </location>
</feature>
<dbReference type="Pfam" id="PF00593">
    <property type="entry name" value="TonB_dep_Rec_b-barrel"/>
    <property type="match status" value="1"/>
</dbReference>
<evidence type="ECO:0000256" key="6">
    <source>
        <dbReference type="ARBA" id="ARBA00023004"/>
    </source>
</evidence>
<evidence type="ECO:0000256" key="7">
    <source>
        <dbReference type="ARBA" id="ARBA00023065"/>
    </source>
</evidence>
<dbReference type="Gene3D" id="2.40.170.20">
    <property type="entry name" value="TonB-dependent receptor, beta-barrel domain"/>
    <property type="match status" value="1"/>
</dbReference>
<dbReference type="Pfam" id="PF07715">
    <property type="entry name" value="Plug"/>
    <property type="match status" value="1"/>
</dbReference>
<dbReference type="GO" id="GO:0009279">
    <property type="term" value="C:cell outer membrane"/>
    <property type="evidence" value="ECO:0007669"/>
    <property type="project" value="UniProtKB-SubCell"/>
</dbReference>
<evidence type="ECO:0000256" key="10">
    <source>
        <dbReference type="ARBA" id="ARBA00023237"/>
    </source>
</evidence>
<name>A0A9X2HQX9_9SPHN</name>
<reference evidence="17" key="1">
    <citation type="submission" date="2022-05" db="EMBL/GenBank/DDBJ databases">
        <title>Sphingomonas sp. strain RP10 Genome sequencing and assembly.</title>
        <authorList>
            <person name="Kim I."/>
        </authorList>
    </citation>
    <scope>NUCLEOTIDE SEQUENCE</scope>
    <source>
        <strain evidence="17">RP10</strain>
    </source>
</reference>
<protein>
    <submittedName>
        <fullName evidence="17">TonB-dependent receptor</fullName>
    </submittedName>
</protein>
<keyword evidence="10 11" id="KW-0998">Cell outer membrane</keyword>
<dbReference type="GO" id="GO:0006826">
    <property type="term" value="P:iron ion transport"/>
    <property type="evidence" value="ECO:0007669"/>
    <property type="project" value="UniProtKB-KW"/>
</dbReference>
<evidence type="ECO:0000256" key="5">
    <source>
        <dbReference type="ARBA" id="ARBA00022692"/>
    </source>
</evidence>
<dbReference type="Proteomes" id="UP001139486">
    <property type="component" value="Unassembled WGS sequence"/>
</dbReference>
<feature type="domain" description="TonB-dependent receptor plug" evidence="16">
    <location>
        <begin position="70"/>
        <end position="174"/>
    </location>
</feature>
<comment type="caution">
    <text evidence="17">The sequence shown here is derived from an EMBL/GenBank/DDBJ whole genome shotgun (WGS) entry which is preliminary data.</text>
</comment>
<evidence type="ECO:0000256" key="9">
    <source>
        <dbReference type="ARBA" id="ARBA00023136"/>
    </source>
</evidence>
<dbReference type="InterPro" id="IPR012910">
    <property type="entry name" value="Plug_dom"/>
</dbReference>
<dbReference type="InterPro" id="IPR036942">
    <property type="entry name" value="Beta-barrel_TonB_sf"/>
</dbReference>
<keyword evidence="18" id="KW-1185">Reference proteome</keyword>
<keyword evidence="17" id="KW-0675">Receptor</keyword>
<dbReference type="EMBL" id="JAMLDY010000017">
    <property type="protein sequence ID" value="MCP3735886.1"/>
    <property type="molecule type" value="Genomic_DNA"/>
</dbReference>
<keyword evidence="6" id="KW-0408">Iron</keyword>
<keyword evidence="2 11" id="KW-0813">Transport</keyword>
<dbReference type="PROSITE" id="PS52016">
    <property type="entry name" value="TONB_DEPENDENT_REC_3"/>
    <property type="match status" value="1"/>
</dbReference>
<dbReference type="InterPro" id="IPR039426">
    <property type="entry name" value="TonB-dep_rcpt-like"/>
</dbReference>
<gene>
    <name evidence="17" type="ORF">M9979_13500</name>
</gene>
<keyword evidence="8 12" id="KW-0798">TonB box</keyword>
<evidence type="ECO:0000256" key="1">
    <source>
        <dbReference type="ARBA" id="ARBA00004571"/>
    </source>
</evidence>
<dbReference type="AlphaFoldDB" id="A0A9X2HQX9"/>
<comment type="subcellular location">
    <subcellularLocation>
        <location evidence="1 11">Cell outer membrane</location>
        <topology evidence="1 11">Multi-pass membrane protein</topology>
    </subcellularLocation>
</comment>
<evidence type="ECO:0000256" key="12">
    <source>
        <dbReference type="RuleBase" id="RU003357"/>
    </source>
</evidence>
<keyword evidence="3 11" id="KW-1134">Transmembrane beta strand</keyword>
<dbReference type="InterPro" id="IPR000531">
    <property type="entry name" value="Beta-barrel_TonB"/>
</dbReference>
<organism evidence="17 18">
    <name type="scientific">Sphingomonas liriopis</name>
    <dbReference type="NCBI Taxonomy" id="2949094"/>
    <lineage>
        <taxon>Bacteria</taxon>
        <taxon>Pseudomonadati</taxon>
        <taxon>Pseudomonadota</taxon>
        <taxon>Alphaproteobacteria</taxon>
        <taxon>Sphingomonadales</taxon>
        <taxon>Sphingomonadaceae</taxon>
        <taxon>Sphingomonas</taxon>
    </lineage>
</organism>
<sequence>MVTVRATLFLSGSLLAWSVPAMAQEAAPGAVPSAVQPTPEARTDNPRPGSEATQDSAEIIVTATRRAEALKDVPLSVDVVSGADIKKLNLFDFKDVQALSPGLQLTNNDGRSNVATLRGVTFDPDSGSSPAVTVYINEVPVDPQTAFTGIYDVGQIEVLRGPQGIFRGQTSPAGSITLTTRRPNLNEPEGYVQATGTLRGSGNFQGGASIPLVPGTLAIRGAVLVDANRANQVRNVNGERSRGDTESARLSLRWSPSSKFNSVLTYQYLTNDVSPYIAVFGPGKQPSLLDPSRSGPALSIGDRRSVTEARPRFQNRTNLVTLAADYHFDGATLSFNGGYQDTLLKQSRDQDVANAVPNKSLNQTTSIPYRTWNADLRLTSSGDGPFSWSVGGNYFNTKNSVDVTQENDVFSGFAFTPLPAALATFPIDVAVQVPVKSIAYSGTASVGYEFTPTLKIEAGARYNWADIRRQSFLSVFLPTFGIYQLKNFPTISPQGADQHFRALTGGASLTWKVTPDVTTYVSYGRSFRPGVSAVAVTTPLDSSILITPKETSDSGEVGIKTSLFERRVNVNVSAFYQKFKNYIGYEPALTTNSSRVAGAVDPSTAPLPTFGNASSRGIEGQISARISDAFDLSVNASYADAHYDNAQIYCNDYNGDGAPDSNGTPRVPAGRQVAVCTRNDRLAQIPRFNLTANGEVHFAAGQLQPFLRGLVSYRPGFDSELDNYSYRAFTNISLFGGLRGPDNKWELSVFAKNLLDQARATRVGQGVATYPTTGLDPVTFQPTGAAGAPFDSGYRTAVISPPREIGVSLNFNW</sequence>